<reference evidence="3" key="1">
    <citation type="submission" date="2023-07" db="EMBL/GenBank/DDBJ databases">
        <title>30 novel species of actinomycetes from the DSMZ collection.</title>
        <authorList>
            <person name="Nouioui I."/>
        </authorList>
    </citation>
    <scope>NUCLEOTIDE SEQUENCE [LARGE SCALE GENOMIC DNA]</scope>
    <source>
        <strain evidence="3">DSM 44938</strain>
    </source>
</reference>
<evidence type="ECO:0000259" key="1">
    <source>
        <dbReference type="Pfam" id="PF13649"/>
    </source>
</evidence>
<dbReference type="Pfam" id="PF13649">
    <property type="entry name" value="Methyltransf_25"/>
    <property type="match status" value="1"/>
</dbReference>
<dbReference type="GO" id="GO:0008168">
    <property type="term" value="F:methyltransferase activity"/>
    <property type="evidence" value="ECO:0007669"/>
    <property type="project" value="UniProtKB-KW"/>
</dbReference>
<dbReference type="CDD" id="cd02440">
    <property type="entry name" value="AdoMet_MTases"/>
    <property type="match status" value="1"/>
</dbReference>
<accession>A0ABU2N153</accession>
<dbReference type="PANTHER" id="PTHR42912:SF93">
    <property type="entry name" value="N6-ADENOSINE-METHYLTRANSFERASE TMT1A"/>
    <property type="match status" value="1"/>
</dbReference>
<dbReference type="InterPro" id="IPR029063">
    <property type="entry name" value="SAM-dependent_MTases_sf"/>
</dbReference>
<dbReference type="PANTHER" id="PTHR42912">
    <property type="entry name" value="METHYLTRANSFERASE"/>
    <property type="match status" value="1"/>
</dbReference>
<dbReference type="SUPFAM" id="SSF53335">
    <property type="entry name" value="S-adenosyl-L-methionine-dependent methyltransferases"/>
    <property type="match status" value="1"/>
</dbReference>
<protein>
    <submittedName>
        <fullName evidence="2">Class I SAM-dependent methyltransferase</fullName>
        <ecNumber evidence="2">2.1.-.-</ecNumber>
    </submittedName>
</protein>
<dbReference type="GO" id="GO:0032259">
    <property type="term" value="P:methylation"/>
    <property type="evidence" value="ECO:0007669"/>
    <property type="project" value="UniProtKB-KW"/>
</dbReference>
<dbReference type="Gene3D" id="3.40.50.150">
    <property type="entry name" value="Vaccinia Virus protein VP39"/>
    <property type="match status" value="1"/>
</dbReference>
<dbReference type="EMBL" id="JAVREL010000036">
    <property type="protein sequence ID" value="MDT0347630.1"/>
    <property type="molecule type" value="Genomic_DNA"/>
</dbReference>
<gene>
    <name evidence="2" type="ORF">RM590_34465</name>
</gene>
<keyword evidence="2" id="KW-0489">Methyltransferase</keyword>
<keyword evidence="3" id="KW-1185">Reference proteome</keyword>
<dbReference type="InterPro" id="IPR041698">
    <property type="entry name" value="Methyltransf_25"/>
</dbReference>
<evidence type="ECO:0000313" key="3">
    <source>
        <dbReference type="Proteomes" id="UP001183246"/>
    </source>
</evidence>
<sequence>MNTESWLADTRTSYDTVATSYAETVRDLLDQTPYERATLALFADLVRTAGGGPVADVGCGPGRITAHLSQLGVDTFGIDLSPAMIEVARREHPDLRFEVGSMTDLDLADASIAGLVAWYSLIHIPDDEIGPVLAHFRRVLRPGGPLLLGFHVGDESRLITQGYGGHPMKVHVHRRRPGRVAAWLDEAGFTVEAQMTLSSAESRLGGILFARRQAGTPA</sequence>
<organism evidence="2 3">
    <name type="scientific">Streptomyces litchfieldiae</name>
    <dbReference type="NCBI Taxonomy" id="3075543"/>
    <lineage>
        <taxon>Bacteria</taxon>
        <taxon>Bacillati</taxon>
        <taxon>Actinomycetota</taxon>
        <taxon>Actinomycetes</taxon>
        <taxon>Kitasatosporales</taxon>
        <taxon>Streptomycetaceae</taxon>
        <taxon>Streptomyces</taxon>
    </lineage>
</organism>
<comment type="caution">
    <text evidence="2">The sequence shown here is derived from an EMBL/GenBank/DDBJ whole genome shotgun (WGS) entry which is preliminary data.</text>
</comment>
<proteinExistence type="predicted"/>
<dbReference type="RefSeq" id="WP_311708754.1">
    <property type="nucleotide sequence ID" value="NZ_JAVREL010000036.1"/>
</dbReference>
<dbReference type="InterPro" id="IPR050508">
    <property type="entry name" value="Methyltransf_Superfamily"/>
</dbReference>
<dbReference type="Proteomes" id="UP001183246">
    <property type="component" value="Unassembled WGS sequence"/>
</dbReference>
<keyword evidence="2" id="KW-0808">Transferase</keyword>
<evidence type="ECO:0000313" key="2">
    <source>
        <dbReference type="EMBL" id="MDT0347630.1"/>
    </source>
</evidence>
<name>A0ABU2N153_9ACTN</name>
<dbReference type="EC" id="2.1.-.-" evidence="2"/>
<feature type="domain" description="Methyltransferase" evidence="1">
    <location>
        <begin position="54"/>
        <end position="144"/>
    </location>
</feature>